<keyword evidence="5" id="KW-0998">Cell outer membrane</keyword>
<evidence type="ECO:0000313" key="8">
    <source>
        <dbReference type="Proteomes" id="UP000321479"/>
    </source>
</evidence>
<keyword evidence="6" id="KW-0175">Coiled coil</keyword>
<keyword evidence="4" id="KW-0472">Membrane</keyword>
<evidence type="ECO:0000256" key="4">
    <source>
        <dbReference type="ARBA" id="ARBA00023136"/>
    </source>
</evidence>
<evidence type="ECO:0000256" key="6">
    <source>
        <dbReference type="SAM" id="Coils"/>
    </source>
</evidence>
<dbReference type="GO" id="GO:1990281">
    <property type="term" value="C:efflux pump complex"/>
    <property type="evidence" value="ECO:0007669"/>
    <property type="project" value="TreeGrafter"/>
</dbReference>
<dbReference type="RefSeq" id="WP_147030875.1">
    <property type="nucleotide sequence ID" value="NZ_CP042436.1"/>
</dbReference>
<evidence type="ECO:0000256" key="5">
    <source>
        <dbReference type="ARBA" id="ARBA00023237"/>
    </source>
</evidence>
<dbReference type="GO" id="GO:0009279">
    <property type="term" value="C:cell outer membrane"/>
    <property type="evidence" value="ECO:0007669"/>
    <property type="project" value="UniProtKB-SubCell"/>
</dbReference>
<reference evidence="7 8" key="1">
    <citation type="journal article" date="2017" name="Curr. Microbiol.">
        <title>Mucilaginibacter ginsenosidivorans sp. nov., Isolated from Soil of Ginseng Field.</title>
        <authorList>
            <person name="Kim M.M."/>
            <person name="Siddiqi M.Z."/>
            <person name="Im W.T."/>
        </authorList>
    </citation>
    <scope>NUCLEOTIDE SEQUENCE [LARGE SCALE GENOMIC DNA]</scope>
    <source>
        <strain evidence="7 8">Gsoil 3017</strain>
    </source>
</reference>
<name>A0A5B8UTR1_9SPHI</name>
<protein>
    <submittedName>
        <fullName evidence="7">TolC family protein</fullName>
    </submittedName>
</protein>
<dbReference type="PANTHER" id="PTHR30026:SF23">
    <property type="entry name" value="TO APRF-PUTATIVE OUTER MEMBRANE EFFLUX PROTEIN OR SECRETED ALKALINE PHOSPHATASE-RELATED"/>
    <property type="match status" value="1"/>
</dbReference>
<keyword evidence="2" id="KW-1134">Transmembrane beta strand</keyword>
<dbReference type="Proteomes" id="UP000321479">
    <property type="component" value="Chromosome"/>
</dbReference>
<comment type="subcellular location">
    <subcellularLocation>
        <location evidence="1">Cell outer membrane</location>
    </subcellularLocation>
</comment>
<proteinExistence type="predicted"/>
<dbReference type="OrthoDB" id="1271612at2"/>
<accession>A0A5B8UTR1</accession>
<dbReference type="GO" id="GO:0015288">
    <property type="term" value="F:porin activity"/>
    <property type="evidence" value="ECO:0007669"/>
    <property type="project" value="TreeGrafter"/>
</dbReference>
<dbReference type="PANTHER" id="PTHR30026">
    <property type="entry name" value="OUTER MEMBRANE PROTEIN TOLC"/>
    <property type="match status" value="1"/>
</dbReference>
<feature type="coiled-coil region" evidence="6">
    <location>
        <begin position="326"/>
        <end position="390"/>
    </location>
</feature>
<organism evidence="7 8">
    <name type="scientific">Mucilaginibacter ginsenosidivorans</name>
    <dbReference type="NCBI Taxonomy" id="398053"/>
    <lineage>
        <taxon>Bacteria</taxon>
        <taxon>Pseudomonadati</taxon>
        <taxon>Bacteroidota</taxon>
        <taxon>Sphingobacteriia</taxon>
        <taxon>Sphingobacteriales</taxon>
        <taxon>Sphingobacteriaceae</taxon>
        <taxon>Mucilaginibacter</taxon>
    </lineage>
</organism>
<evidence type="ECO:0000256" key="2">
    <source>
        <dbReference type="ARBA" id="ARBA00022452"/>
    </source>
</evidence>
<sequence length="436" mass="49512">MALWGCLVLRTSLLSAQQSAGTALPLSLQQVWQRSDVYSKAIQMQKVKVQRSKEEIRDAVVERLPELSVGGNFEQATNIPVYEHGLFSAPTQHEVIHTLYKIGADGYLNIYNGSKTNLKIAEEKTHDKIAIEQQNLTISDIRYRAAARYLELQRSMIFKNLMIKDIADQEKQLAEIRQFLKNGVVLKSDVLRVELKLSRQKLSLVTIENDISLSNQKLNILIGEPDEQIVIPTDKAGPDALTLGTYESYLSEAMAKSFQYRISAQETELKKIELKNVKANVSLKVGLYGDFYYANPQIFLYPYNPHLYSLGIAGVRASFPLSAIYLNRHKEKIAELELKNQELEHSDTEDNVRKQVKEAYLRYKEALIGIDVARVNVEQAKENYRIVNNTYFNQSSLITDLLDAGVQLLQTRFDLATAEMAASLQYYQLQNVIGNL</sequence>
<dbReference type="EMBL" id="CP042436">
    <property type="protein sequence ID" value="QEC62298.1"/>
    <property type="molecule type" value="Genomic_DNA"/>
</dbReference>
<keyword evidence="3" id="KW-0812">Transmembrane</keyword>
<evidence type="ECO:0000256" key="1">
    <source>
        <dbReference type="ARBA" id="ARBA00004442"/>
    </source>
</evidence>
<dbReference type="Gene3D" id="1.20.1600.10">
    <property type="entry name" value="Outer membrane efflux proteins (OEP)"/>
    <property type="match status" value="1"/>
</dbReference>
<dbReference type="GO" id="GO:0015562">
    <property type="term" value="F:efflux transmembrane transporter activity"/>
    <property type="evidence" value="ECO:0007669"/>
    <property type="project" value="InterPro"/>
</dbReference>
<evidence type="ECO:0000313" key="7">
    <source>
        <dbReference type="EMBL" id="QEC62298.1"/>
    </source>
</evidence>
<evidence type="ECO:0000256" key="3">
    <source>
        <dbReference type="ARBA" id="ARBA00022692"/>
    </source>
</evidence>
<dbReference type="InterPro" id="IPR051906">
    <property type="entry name" value="TolC-like"/>
</dbReference>
<keyword evidence="8" id="KW-1185">Reference proteome</keyword>
<gene>
    <name evidence="7" type="ORF">FRZ54_06775</name>
</gene>
<dbReference type="SUPFAM" id="SSF56954">
    <property type="entry name" value="Outer membrane efflux proteins (OEP)"/>
    <property type="match status" value="1"/>
</dbReference>
<dbReference type="AlphaFoldDB" id="A0A5B8UTR1"/>
<dbReference type="KEGG" id="mgin:FRZ54_06775"/>